<comment type="caution">
    <text evidence="1">The sequence shown here is derived from an EMBL/GenBank/DDBJ whole genome shotgun (WGS) entry which is preliminary data.</text>
</comment>
<dbReference type="Proteomes" id="UP000292346">
    <property type="component" value="Unassembled WGS sequence"/>
</dbReference>
<dbReference type="GO" id="GO:0016020">
    <property type="term" value="C:membrane"/>
    <property type="evidence" value="ECO:0007669"/>
    <property type="project" value="InterPro"/>
</dbReference>
<accession>A0A4R0H451</accession>
<gene>
    <name evidence="1" type="ORF">E0H45_35870</name>
</gene>
<dbReference type="EMBL" id="SJJZ01000005">
    <property type="protein sequence ID" value="TCC02439.1"/>
    <property type="molecule type" value="Genomic_DNA"/>
</dbReference>
<name>A0A4R0H451_9ACTN</name>
<dbReference type="InterPro" id="IPR021522">
    <property type="entry name" value="MctB"/>
</dbReference>
<proteinExistence type="predicted"/>
<organism evidence="1 2">
    <name type="scientific">Kribbella soli</name>
    <dbReference type="NCBI Taxonomy" id="1124743"/>
    <lineage>
        <taxon>Bacteria</taxon>
        <taxon>Bacillati</taxon>
        <taxon>Actinomycetota</taxon>
        <taxon>Actinomycetes</taxon>
        <taxon>Propionibacteriales</taxon>
        <taxon>Kribbellaceae</taxon>
        <taxon>Kribbella</taxon>
    </lineage>
</organism>
<protein>
    <submittedName>
        <fullName evidence="1">Copper transporter</fullName>
    </submittedName>
</protein>
<evidence type="ECO:0000313" key="2">
    <source>
        <dbReference type="Proteomes" id="UP000292346"/>
    </source>
</evidence>
<dbReference type="Pfam" id="PF11382">
    <property type="entry name" value="MctB"/>
    <property type="match status" value="1"/>
</dbReference>
<dbReference type="AlphaFoldDB" id="A0A4R0H451"/>
<reference evidence="1 2" key="1">
    <citation type="submission" date="2019-02" db="EMBL/GenBank/DDBJ databases">
        <title>Kribbella capetownensis sp. nov. and Kribbella speibonae sp. nov., isolated from soil.</title>
        <authorList>
            <person name="Curtis S.M."/>
            <person name="Norton I."/>
            <person name="Everest G.J."/>
            <person name="Meyers P.R."/>
        </authorList>
    </citation>
    <scope>NUCLEOTIDE SEQUENCE [LARGE SCALE GENOMIC DNA]</scope>
    <source>
        <strain evidence="1 2">KCTC 29219</strain>
    </source>
</reference>
<evidence type="ECO:0000313" key="1">
    <source>
        <dbReference type="EMBL" id="TCC02439.1"/>
    </source>
</evidence>
<dbReference type="RefSeq" id="WP_131346103.1">
    <property type="nucleotide sequence ID" value="NZ_SJJZ01000005.1"/>
</dbReference>
<sequence>MIDFRYHIVSIVAIFFALGAGVVLGAGPLKSTGKEFVASQAEKDRQQLADARAELVQVKALDKYRDDYVAKVTAGMTAGKLTNKKIAIVTMPNADNDLTNSVQDEVEKSGAVVTTKVALDAKMFDTGQRQLVESLVNQLVTADMQIPTDSTTYQRAGLLLARGIAAKEDGKTGDADSTKVISGMTGAKLLSLKPSQIKDRATLVLVIAAKPPTPVPDNSTYNDSVDFIEGLDTGSSGVVVAGTPVTAADGGIIKALRSDSEATKIVSSVDVADIPAGQATVVFSLVEQAEGKAGQYGAINAKNGVAPSAVQTKDN</sequence>
<dbReference type="GO" id="GO:0055070">
    <property type="term" value="P:copper ion homeostasis"/>
    <property type="evidence" value="ECO:0007669"/>
    <property type="project" value="InterPro"/>
</dbReference>
<dbReference type="OrthoDB" id="4350157at2"/>
<keyword evidence="2" id="KW-1185">Reference proteome</keyword>